<evidence type="ECO:0000256" key="1">
    <source>
        <dbReference type="ARBA" id="ARBA00022737"/>
    </source>
</evidence>
<dbReference type="STRING" id="106582.ENSMZEP00005025379"/>
<evidence type="ECO:0000313" key="5">
    <source>
        <dbReference type="Proteomes" id="UP000265160"/>
    </source>
</evidence>
<dbReference type="GO" id="GO:0071691">
    <property type="term" value="P:cardiac muscle thin filament assembly"/>
    <property type="evidence" value="ECO:0007669"/>
    <property type="project" value="TreeGrafter"/>
</dbReference>
<proteinExistence type="predicted"/>
<dbReference type="PANTHER" id="PTHR11039">
    <property type="entry name" value="NEBULIN"/>
    <property type="match status" value="1"/>
</dbReference>
<keyword evidence="1" id="KW-0677">Repeat</keyword>
<dbReference type="Proteomes" id="UP000265160">
    <property type="component" value="LG16"/>
</dbReference>
<protein>
    <recommendedName>
        <fullName evidence="6">Nebulette</fullName>
    </recommendedName>
</protein>
<dbReference type="InterPro" id="IPR055297">
    <property type="entry name" value="NEBU/NEBL"/>
</dbReference>
<dbReference type="SMART" id="SM00227">
    <property type="entry name" value="NEBU"/>
    <property type="match status" value="3"/>
</dbReference>
<evidence type="ECO:0008006" key="6">
    <source>
        <dbReference type="Google" id="ProtNLM"/>
    </source>
</evidence>
<organism evidence="4 5">
    <name type="scientific">Maylandia zebra</name>
    <name type="common">zebra mbuna</name>
    <dbReference type="NCBI Taxonomy" id="106582"/>
    <lineage>
        <taxon>Eukaryota</taxon>
        <taxon>Metazoa</taxon>
        <taxon>Chordata</taxon>
        <taxon>Craniata</taxon>
        <taxon>Vertebrata</taxon>
        <taxon>Euteleostomi</taxon>
        <taxon>Actinopterygii</taxon>
        <taxon>Neopterygii</taxon>
        <taxon>Teleostei</taxon>
        <taxon>Neoteleostei</taxon>
        <taxon>Acanthomorphata</taxon>
        <taxon>Ovalentaria</taxon>
        <taxon>Cichlomorphae</taxon>
        <taxon>Cichliformes</taxon>
        <taxon>Cichlidae</taxon>
        <taxon>African cichlids</taxon>
        <taxon>Pseudocrenilabrinae</taxon>
        <taxon>Haplochromini</taxon>
        <taxon>Maylandia</taxon>
        <taxon>Maylandia zebra complex</taxon>
    </lineage>
</organism>
<dbReference type="PANTHER" id="PTHR11039:SF37">
    <property type="entry name" value="NEBULIN"/>
    <property type="match status" value="1"/>
</dbReference>
<name>A0A3P9CTI7_9CICH</name>
<dbReference type="AlphaFoldDB" id="A0A3P9CTI7"/>
<dbReference type="GO" id="GO:0051015">
    <property type="term" value="F:actin filament binding"/>
    <property type="evidence" value="ECO:0007669"/>
    <property type="project" value="InterPro"/>
</dbReference>
<keyword evidence="2" id="KW-0009">Actin-binding</keyword>
<reference evidence="4 5" key="1">
    <citation type="journal article" date="2014" name="Nature">
        <title>The genomic substrate for adaptive radiation in African cichlid fish.</title>
        <authorList>
            <person name="Brawand D."/>
            <person name="Wagner C.E."/>
            <person name="Li Y.I."/>
            <person name="Malinsky M."/>
            <person name="Keller I."/>
            <person name="Fan S."/>
            <person name="Simakov O."/>
            <person name="Ng A.Y."/>
            <person name="Lim Z.W."/>
            <person name="Bezault E."/>
            <person name="Turner-Maier J."/>
            <person name="Johnson J."/>
            <person name="Alcazar R."/>
            <person name="Noh H.J."/>
            <person name="Russell P."/>
            <person name="Aken B."/>
            <person name="Alfoldi J."/>
            <person name="Amemiya C."/>
            <person name="Azzouzi N."/>
            <person name="Baroiller J.F."/>
            <person name="Barloy-Hubler F."/>
            <person name="Berlin A."/>
            <person name="Bloomquist R."/>
            <person name="Carleton K.L."/>
            <person name="Conte M.A."/>
            <person name="D'Cotta H."/>
            <person name="Eshel O."/>
            <person name="Gaffney L."/>
            <person name="Galibert F."/>
            <person name="Gante H.F."/>
            <person name="Gnerre S."/>
            <person name="Greuter L."/>
            <person name="Guyon R."/>
            <person name="Haddad N.S."/>
            <person name="Haerty W."/>
            <person name="Harris R.M."/>
            <person name="Hofmann H.A."/>
            <person name="Hourlier T."/>
            <person name="Hulata G."/>
            <person name="Jaffe D.B."/>
            <person name="Lara M."/>
            <person name="Lee A.P."/>
            <person name="MacCallum I."/>
            <person name="Mwaiko S."/>
            <person name="Nikaido M."/>
            <person name="Nishihara H."/>
            <person name="Ozouf-Costaz C."/>
            <person name="Penman D.J."/>
            <person name="Przybylski D."/>
            <person name="Rakotomanga M."/>
            <person name="Renn S.C.P."/>
            <person name="Ribeiro F.J."/>
            <person name="Ron M."/>
            <person name="Salzburger W."/>
            <person name="Sanchez-Pulido L."/>
            <person name="Santos M.E."/>
            <person name="Searle S."/>
            <person name="Sharpe T."/>
            <person name="Swofford R."/>
            <person name="Tan F.J."/>
            <person name="Williams L."/>
            <person name="Young S."/>
            <person name="Yin S."/>
            <person name="Okada N."/>
            <person name="Kocher T.D."/>
            <person name="Miska E.A."/>
            <person name="Lander E.S."/>
            <person name="Venkatesh B."/>
            <person name="Fernald R.D."/>
            <person name="Meyer A."/>
            <person name="Ponting C.P."/>
            <person name="Streelman J.T."/>
            <person name="Lindblad-Toh K."/>
            <person name="Seehausen O."/>
            <person name="Di Palma F."/>
        </authorList>
    </citation>
    <scope>NUCLEOTIDE SEQUENCE</scope>
</reference>
<evidence type="ECO:0000313" key="4">
    <source>
        <dbReference type="Ensembl" id="ENSMZEP00005025379.1"/>
    </source>
</evidence>
<dbReference type="GO" id="GO:0030018">
    <property type="term" value="C:Z disc"/>
    <property type="evidence" value="ECO:0007669"/>
    <property type="project" value="InterPro"/>
</dbReference>
<keyword evidence="5" id="KW-1185">Reference proteome</keyword>
<reference evidence="4" key="3">
    <citation type="submission" date="2025-09" db="UniProtKB">
        <authorList>
            <consortium name="Ensembl"/>
        </authorList>
    </citation>
    <scope>IDENTIFICATION</scope>
</reference>
<dbReference type="Ensembl" id="ENSMZET00005026201.1">
    <property type="protein sequence ID" value="ENSMZEP00005025379.1"/>
    <property type="gene ID" value="ENSMZEG00005018946.1"/>
</dbReference>
<dbReference type="GeneTree" id="ENSGT00940000154533"/>
<accession>A0A3P9CTI7</accession>
<dbReference type="InterPro" id="IPR000900">
    <property type="entry name" value="Nebulin_repeat"/>
</dbReference>
<reference evidence="4" key="2">
    <citation type="submission" date="2025-08" db="UniProtKB">
        <authorList>
            <consortium name="Ensembl"/>
        </authorList>
    </citation>
    <scope>IDENTIFICATION</scope>
</reference>
<feature type="region of interest" description="Disordered" evidence="3">
    <location>
        <begin position="1"/>
        <end position="20"/>
    </location>
</feature>
<evidence type="ECO:0000256" key="3">
    <source>
        <dbReference type="SAM" id="MobiDB-lite"/>
    </source>
</evidence>
<evidence type="ECO:0000256" key="2">
    <source>
        <dbReference type="ARBA" id="ARBA00023203"/>
    </source>
</evidence>
<sequence length="113" mass="12512">DLGGGTALPETPEMERVKRNQRNVSTVLNRYKDSVGQGTAIPDLPEVKRVRETQKNISLHQYKEGVGGGTSISETPEMERVKRNQQNISTVLHCSEPLVSDLHPFIPPPQTVP</sequence>